<feature type="region of interest" description="Disordered" evidence="1">
    <location>
        <begin position="1"/>
        <end position="33"/>
    </location>
</feature>
<dbReference type="VEuPathDB" id="FungiDB:FUN_016522"/>
<dbReference type="AlphaFoldDB" id="A0A2N1NIG9"/>
<name>A0A2N1NIG9_9GLOM</name>
<protein>
    <submittedName>
        <fullName evidence="2">Uncharacterized protein</fullName>
    </submittedName>
</protein>
<comment type="caution">
    <text evidence="2">The sequence shown here is derived from an EMBL/GenBank/DDBJ whole genome shotgun (WGS) entry which is preliminary data.</text>
</comment>
<reference evidence="2 3" key="1">
    <citation type="submission" date="2016-04" db="EMBL/GenBank/DDBJ databases">
        <title>Genome analyses suggest a sexual origin of heterokaryosis in a supposedly ancient asexual fungus.</title>
        <authorList>
            <person name="Ropars J."/>
            <person name="Sedzielewska K."/>
            <person name="Noel J."/>
            <person name="Charron P."/>
            <person name="Farinelli L."/>
            <person name="Marton T."/>
            <person name="Kruger M."/>
            <person name="Pelin A."/>
            <person name="Brachmann A."/>
            <person name="Corradi N."/>
        </authorList>
    </citation>
    <scope>NUCLEOTIDE SEQUENCE [LARGE SCALE GENOMIC DNA]</scope>
    <source>
        <strain evidence="2 3">C2</strain>
    </source>
</reference>
<gene>
    <name evidence="2" type="ORF">RhiirC2_775780</name>
</gene>
<feature type="compositionally biased region" description="Polar residues" evidence="1">
    <location>
        <begin position="17"/>
        <end position="33"/>
    </location>
</feature>
<evidence type="ECO:0000256" key="1">
    <source>
        <dbReference type="SAM" id="MobiDB-lite"/>
    </source>
</evidence>
<dbReference type="OrthoDB" id="2325502at2759"/>
<evidence type="ECO:0000313" key="2">
    <source>
        <dbReference type="EMBL" id="PKK73634.1"/>
    </source>
</evidence>
<dbReference type="Proteomes" id="UP000233469">
    <property type="component" value="Unassembled WGS sequence"/>
</dbReference>
<evidence type="ECO:0000313" key="3">
    <source>
        <dbReference type="Proteomes" id="UP000233469"/>
    </source>
</evidence>
<accession>A0A2N1NIG9</accession>
<dbReference type="EMBL" id="LLXL01000356">
    <property type="protein sequence ID" value="PKK73634.1"/>
    <property type="molecule type" value="Genomic_DNA"/>
</dbReference>
<proteinExistence type="predicted"/>
<sequence>MENNYIEIDLDNEESPNRSLQSPLSSKNTNLETTTHEIRRKVRAVLKENIQVSHIVILQNVLMLMENYAYVHSWMKGIVTKMLFLKRNMKVKEVFAPDWNNLEDEALLEIEV</sequence>
<reference evidence="2 3" key="2">
    <citation type="submission" date="2017-10" db="EMBL/GenBank/DDBJ databases">
        <title>Extensive intraspecific genome diversity in a model arbuscular mycorrhizal fungus.</title>
        <authorList>
            <person name="Chen E.C.H."/>
            <person name="Morin E."/>
            <person name="Baudet D."/>
            <person name="Noel J."/>
            <person name="Ndikumana S."/>
            <person name="Charron P."/>
            <person name="St-Onge C."/>
            <person name="Giorgi J."/>
            <person name="Grigoriev I.V."/>
            <person name="Roux C."/>
            <person name="Martin F.M."/>
            <person name="Corradi N."/>
        </authorList>
    </citation>
    <scope>NUCLEOTIDE SEQUENCE [LARGE SCALE GENOMIC DNA]</scope>
    <source>
        <strain evidence="2 3">C2</strain>
    </source>
</reference>
<organism evidence="2 3">
    <name type="scientific">Rhizophagus irregularis</name>
    <dbReference type="NCBI Taxonomy" id="588596"/>
    <lineage>
        <taxon>Eukaryota</taxon>
        <taxon>Fungi</taxon>
        <taxon>Fungi incertae sedis</taxon>
        <taxon>Mucoromycota</taxon>
        <taxon>Glomeromycotina</taxon>
        <taxon>Glomeromycetes</taxon>
        <taxon>Glomerales</taxon>
        <taxon>Glomeraceae</taxon>
        <taxon>Rhizophagus</taxon>
    </lineage>
</organism>